<gene>
    <name evidence="1" type="ORF">AB6M95_08955</name>
</gene>
<accession>A0ABV4K4C6</accession>
<reference evidence="1 2" key="1">
    <citation type="submission" date="2024-08" db="EMBL/GenBank/DDBJ databases">
        <title>Sulfate-reducing bacteria isolated from formation water of the oil field in Kazakhstan and description of Pseudodesulfovibrio sp.</title>
        <authorList>
            <person name="Bidzhieva S.K."/>
            <person name="Tourova T.P."/>
            <person name="Grouzdev D.S."/>
            <person name="Beletsky A.V."/>
            <person name="Sokolova D.S."/>
            <person name="Samigullina S.R."/>
            <person name="Poltaraus A.B."/>
            <person name="Avtukh A.N."/>
            <person name="Tereshina V.M."/>
            <person name="Zhaparov N.S."/>
            <person name="Mardanov A.V."/>
            <person name="Nazina T.N."/>
        </authorList>
    </citation>
    <scope>NUCLEOTIDE SEQUENCE [LARGE SCALE GENOMIC DNA]</scope>
    <source>
        <strain evidence="1 2">9FUS</strain>
    </source>
</reference>
<keyword evidence="2" id="KW-1185">Reference proteome</keyword>
<dbReference type="Proteomes" id="UP001568698">
    <property type="component" value="Unassembled WGS sequence"/>
</dbReference>
<organism evidence="1 2">
    <name type="scientific">Pseudodesulfovibrio karagichevae</name>
    <dbReference type="NCBI Taxonomy" id="3239305"/>
    <lineage>
        <taxon>Bacteria</taxon>
        <taxon>Pseudomonadati</taxon>
        <taxon>Thermodesulfobacteriota</taxon>
        <taxon>Desulfovibrionia</taxon>
        <taxon>Desulfovibrionales</taxon>
        <taxon>Desulfovibrionaceae</taxon>
    </lineage>
</organism>
<dbReference type="RefSeq" id="WP_371386395.1">
    <property type="nucleotide sequence ID" value="NZ_JBGLYH010000020.1"/>
</dbReference>
<protein>
    <submittedName>
        <fullName evidence="1">Uncharacterized protein</fullName>
    </submittedName>
</protein>
<sequence length="68" mass="7923">MFRYYVNKKAQPTGEHEVHTSLCSNKPLPENSIYLGEFPTCHGAIAKAREYYEEVDGCYFCCRECHTR</sequence>
<evidence type="ECO:0000313" key="2">
    <source>
        <dbReference type="Proteomes" id="UP001568698"/>
    </source>
</evidence>
<evidence type="ECO:0000313" key="1">
    <source>
        <dbReference type="EMBL" id="MEZ7196874.1"/>
    </source>
</evidence>
<comment type="caution">
    <text evidence="1">The sequence shown here is derived from an EMBL/GenBank/DDBJ whole genome shotgun (WGS) entry which is preliminary data.</text>
</comment>
<name>A0ABV4K4C6_9BACT</name>
<dbReference type="EMBL" id="JBGLYH010000020">
    <property type="protein sequence ID" value="MEZ7196874.1"/>
    <property type="molecule type" value="Genomic_DNA"/>
</dbReference>
<proteinExistence type="predicted"/>